<gene>
    <name evidence="5" type="ORF">NNL22_13740</name>
</gene>
<keyword evidence="3" id="KW-0804">Transcription</keyword>
<evidence type="ECO:0000256" key="3">
    <source>
        <dbReference type="ARBA" id="ARBA00023163"/>
    </source>
</evidence>
<evidence type="ECO:0000256" key="2">
    <source>
        <dbReference type="ARBA" id="ARBA00023125"/>
    </source>
</evidence>
<dbReference type="PROSITE" id="PS01124">
    <property type="entry name" value="HTH_ARAC_FAMILY_2"/>
    <property type="match status" value="1"/>
</dbReference>
<keyword evidence="2" id="KW-0238">DNA-binding</keyword>
<dbReference type="InterPro" id="IPR018060">
    <property type="entry name" value="HTH_AraC"/>
</dbReference>
<dbReference type="Proteomes" id="UP001164472">
    <property type="component" value="Chromosome"/>
</dbReference>
<dbReference type="PANTHER" id="PTHR43130:SF3">
    <property type="entry name" value="HTH-TYPE TRANSCRIPTIONAL REGULATOR RV1931C"/>
    <property type="match status" value="1"/>
</dbReference>
<sequence>MKNGDPIVFSFLLLPGFSSLPMSSAVEPLLICNRLEGEDRYKVEYLSENGLPVVSSSGLPCVVDKSIDDYTCDSVLMICGCTPADHQHETELVDWLKAHHRRFSALGGVSSGGYLLAEAGLLKGRKASIHWWGDHQLKQQFVDVNVSNDVFSLDCDRFTCKGGTAALDMMLMLVGRQQGRDIGEALAQYFVRERVGGDASSQRKRLSDHERIEQPKLAEAIDLMEANIEEPLTADDIARHVAISRRQLERIYKKYLDTVPSKYYLQIRLDHGRSLLHNHSASIADVALSCGFSSGAHFSTAYRNFFGLTPSEERARG</sequence>
<dbReference type="InterPro" id="IPR029062">
    <property type="entry name" value="Class_I_gatase-like"/>
</dbReference>
<name>A0A9E8HH00_9ALTE</name>
<dbReference type="KEGG" id="asem:NNL22_13740"/>
<dbReference type="AlphaFoldDB" id="A0A9E8HH00"/>
<protein>
    <submittedName>
        <fullName evidence="5">GlxA family transcriptional regulator</fullName>
    </submittedName>
</protein>
<proteinExistence type="predicted"/>
<organism evidence="5 6">
    <name type="scientific">Alkalimarinus sediminis</name>
    <dbReference type="NCBI Taxonomy" id="1632866"/>
    <lineage>
        <taxon>Bacteria</taxon>
        <taxon>Pseudomonadati</taxon>
        <taxon>Pseudomonadota</taxon>
        <taxon>Gammaproteobacteria</taxon>
        <taxon>Alteromonadales</taxon>
        <taxon>Alteromonadaceae</taxon>
        <taxon>Alkalimarinus</taxon>
    </lineage>
</organism>
<dbReference type="SMART" id="SM00342">
    <property type="entry name" value="HTH_ARAC"/>
    <property type="match status" value="1"/>
</dbReference>
<dbReference type="Gene3D" id="1.10.10.60">
    <property type="entry name" value="Homeodomain-like"/>
    <property type="match status" value="1"/>
</dbReference>
<dbReference type="CDD" id="cd03136">
    <property type="entry name" value="GATase1_AraC_ArgR_like"/>
    <property type="match status" value="1"/>
</dbReference>
<keyword evidence="1" id="KW-0805">Transcription regulation</keyword>
<dbReference type="RefSeq" id="WP_251811318.1">
    <property type="nucleotide sequence ID" value="NZ_CP101527.1"/>
</dbReference>
<dbReference type="InterPro" id="IPR052158">
    <property type="entry name" value="INH-QAR"/>
</dbReference>
<evidence type="ECO:0000313" key="5">
    <source>
        <dbReference type="EMBL" id="UZW74080.1"/>
    </source>
</evidence>
<evidence type="ECO:0000313" key="6">
    <source>
        <dbReference type="Proteomes" id="UP001164472"/>
    </source>
</evidence>
<dbReference type="InterPro" id="IPR002818">
    <property type="entry name" value="DJ-1/PfpI"/>
</dbReference>
<dbReference type="EMBL" id="CP101527">
    <property type="protein sequence ID" value="UZW74080.1"/>
    <property type="molecule type" value="Genomic_DNA"/>
</dbReference>
<keyword evidence="6" id="KW-1185">Reference proteome</keyword>
<dbReference type="PROSITE" id="PS00041">
    <property type="entry name" value="HTH_ARAC_FAMILY_1"/>
    <property type="match status" value="1"/>
</dbReference>
<dbReference type="SUPFAM" id="SSF52317">
    <property type="entry name" value="Class I glutamine amidotransferase-like"/>
    <property type="match status" value="1"/>
</dbReference>
<dbReference type="Pfam" id="PF12833">
    <property type="entry name" value="HTH_18"/>
    <property type="match status" value="1"/>
</dbReference>
<accession>A0A9E8HH00</accession>
<dbReference type="Gene3D" id="3.40.50.880">
    <property type="match status" value="1"/>
</dbReference>
<dbReference type="InterPro" id="IPR009057">
    <property type="entry name" value="Homeodomain-like_sf"/>
</dbReference>
<dbReference type="InterPro" id="IPR020449">
    <property type="entry name" value="Tscrpt_reg_AraC-type_HTH"/>
</dbReference>
<evidence type="ECO:0000259" key="4">
    <source>
        <dbReference type="PROSITE" id="PS01124"/>
    </source>
</evidence>
<dbReference type="InterPro" id="IPR018062">
    <property type="entry name" value="HTH_AraC-typ_CS"/>
</dbReference>
<feature type="domain" description="HTH araC/xylS-type" evidence="4">
    <location>
        <begin position="218"/>
        <end position="316"/>
    </location>
</feature>
<dbReference type="Pfam" id="PF01965">
    <property type="entry name" value="DJ-1_PfpI"/>
    <property type="match status" value="1"/>
</dbReference>
<reference evidence="5" key="1">
    <citation type="submission" date="2022-07" db="EMBL/GenBank/DDBJ databases">
        <title>Alkalimarinus sp. nov., isolated from gut of a Alitta virens.</title>
        <authorList>
            <person name="Yang A.I."/>
            <person name="Shin N.-R."/>
        </authorList>
    </citation>
    <scope>NUCLEOTIDE SEQUENCE</scope>
    <source>
        <strain evidence="5">FA028</strain>
    </source>
</reference>
<dbReference type="SUPFAM" id="SSF46689">
    <property type="entry name" value="Homeodomain-like"/>
    <property type="match status" value="2"/>
</dbReference>
<dbReference type="PANTHER" id="PTHR43130">
    <property type="entry name" value="ARAC-FAMILY TRANSCRIPTIONAL REGULATOR"/>
    <property type="match status" value="1"/>
</dbReference>
<dbReference type="GO" id="GO:0003700">
    <property type="term" value="F:DNA-binding transcription factor activity"/>
    <property type="evidence" value="ECO:0007669"/>
    <property type="project" value="InterPro"/>
</dbReference>
<evidence type="ECO:0000256" key="1">
    <source>
        <dbReference type="ARBA" id="ARBA00023015"/>
    </source>
</evidence>
<dbReference type="GO" id="GO:0043565">
    <property type="term" value="F:sequence-specific DNA binding"/>
    <property type="evidence" value="ECO:0007669"/>
    <property type="project" value="InterPro"/>
</dbReference>
<dbReference type="PRINTS" id="PR00032">
    <property type="entry name" value="HTHARAC"/>
</dbReference>